<reference evidence="4 5" key="1">
    <citation type="journal article" date="2009" name="Nature">
        <title>Evolution of pathogenicity and sexual reproduction in eight Candida genomes.</title>
        <authorList>
            <person name="Butler G."/>
            <person name="Rasmussen M.D."/>
            <person name="Lin M.F."/>
            <person name="Santos M.A."/>
            <person name="Sakthikumar S."/>
            <person name="Munro C.A."/>
            <person name="Rheinbay E."/>
            <person name="Grabherr M."/>
            <person name="Forche A."/>
            <person name="Reedy J.L."/>
            <person name="Agrafioti I."/>
            <person name="Arnaud M.B."/>
            <person name="Bates S."/>
            <person name="Brown A.J."/>
            <person name="Brunke S."/>
            <person name="Costanzo M.C."/>
            <person name="Fitzpatrick D.A."/>
            <person name="de Groot P.W."/>
            <person name="Harris D."/>
            <person name="Hoyer L.L."/>
            <person name="Hube B."/>
            <person name="Klis F.M."/>
            <person name="Kodira C."/>
            <person name="Lennard N."/>
            <person name="Logue M.E."/>
            <person name="Martin R."/>
            <person name="Neiman A.M."/>
            <person name="Nikolaou E."/>
            <person name="Quail M.A."/>
            <person name="Quinn J."/>
            <person name="Santos M.C."/>
            <person name="Schmitzberger F.F."/>
            <person name="Sherlock G."/>
            <person name="Shah P."/>
            <person name="Silverstein K.A."/>
            <person name="Skrzypek M.S."/>
            <person name="Soll D."/>
            <person name="Staggs R."/>
            <person name="Stansfield I."/>
            <person name="Stumpf M.P."/>
            <person name="Sudbery P.E."/>
            <person name="Srikantha T."/>
            <person name="Zeng Q."/>
            <person name="Berman J."/>
            <person name="Berriman M."/>
            <person name="Heitman J."/>
            <person name="Gow N.A."/>
            <person name="Lorenz M.C."/>
            <person name="Birren B.W."/>
            <person name="Kellis M."/>
            <person name="Cuomo C.A."/>
        </authorList>
    </citation>
    <scope>NUCLEOTIDE SEQUENCE [LARGE SCALE GENOMIC DNA]</scope>
    <source>
        <strain evidence="5">ATCC 6260 / CBS 566 / DSM 6381 / JCM 1539 / NBRC 10279 / NRRL Y-324</strain>
    </source>
</reference>
<proteinExistence type="predicted"/>
<dbReference type="GO" id="GO:0008270">
    <property type="term" value="F:zinc ion binding"/>
    <property type="evidence" value="ECO:0007669"/>
    <property type="project" value="InterPro"/>
</dbReference>
<dbReference type="PROSITE" id="PS50048">
    <property type="entry name" value="ZN2_CY6_FUNGAL_2"/>
    <property type="match status" value="1"/>
</dbReference>
<gene>
    <name evidence="4" type="ORF">PGUG_01216</name>
</gene>
<dbReference type="CDD" id="cd00067">
    <property type="entry name" value="GAL4"/>
    <property type="match status" value="1"/>
</dbReference>
<dbReference type="InterPro" id="IPR021858">
    <property type="entry name" value="Fun_TF"/>
</dbReference>
<dbReference type="GO" id="GO:0000976">
    <property type="term" value="F:transcription cis-regulatory region binding"/>
    <property type="evidence" value="ECO:0007669"/>
    <property type="project" value="TreeGrafter"/>
</dbReference>
<dbReference type="OMA" id="HHHGAWT"/>
<dbReference type="Gene3D" id="4.10.240.10">
    <property type="entry name" value="Zn(2)-C6 fungal-type DNA-binding domain"/>
    <property type="match status" value="1"/>
</dbReference>
<dbReference type="Pfam" id="PF00172">
    <property type="entry name" value="Zn_clus"/>
    <property type="match status" value="1"/>
</dbReference>
<dbReference type="SUPFAM" id="SSF57701">
    <property type="entry name" value="Zn2/Cys6 DNA-binding domain"/>
    <property type="match status" value="1"/>
</dbReference>
<evidence type="ECO:0000256" key="1">
    <source>
        <dbReference type="ARBA" id="ARBA00004123"/>
    </source>
</evidence>
<evidence type="ECO:0000313" key="4">
    <source>
        <dbReference type="EMBL" id="EDK37118.2"/>
    </source>
</evidence>
<dbReference type="eggNOG" id="ENOG502QTCC">
    <property type="taxonomic scope" value="Eukaryota"/>
</dbReference>
<dbReference type="OrthoDB" id="415590at2759"/>
<keyword evidence="5" id="KW-1185">Reference proteome</keyword>
<dbReference type="GeneID" id="5127540"/>
<accession>A5DD65</accession>
<dbReference type="AlphaFoldDB" id="A5DD65"/>
<comment type="subcellular location">
    <subcellularLocation>
        <location evidence="1">Nucleus</location>
    </subcellularLocation>
</comment>
<protein>
    <recommendedName>
        <fullName evidence="3">Zn(2)-C6 fungal-type domain-containing protein</fullName>
    </recommendedName>
</protein>
<dbReference type="Proteomes" id="UP000001997">
    <property type="component" value="Unassembled WGS sequence"/>
</dbReference>
<dbReference type="EMBL" id="CH408156">
    <property type="protein sequence ID" value="EDK37118.2"/>
    <property type="molecule type" value="Genomic_DNA"/>
</dbReference>
<dbReference type="PROSITE" id="PS00463">
    <property type="entry name" value="ZN2_CY6_FUNGAL_1"/>
    <property type="match status" value="1"/>
</dbReference>
<evidence type="ECO:0000256" key="2">
    <source>
        <dbReference type="ARBA" id="ARBA00023242"/>
    </source>
</evidence>
<dbReference type="GO" id="GO:0005634">
    <property type="term" value="C:nucleus"/>
    <property type="evidence" value="ECO:0007669"/>
    <property type="project" value="UniProtKB-SubCell"/>
</dbReference>
<name>A5DD65_PICGU</name>
<dbReference type="HOGENOM" id="CLU_008719_5_1_1"/>
<dbReference type="Pfam" id="PF11951">
    <property type="entry name" value="Fungal_trans_2"/>
    <property type="match status" value="1"/>
</dbReference>
<organism evidence="4 5">
    <name type="scientific">Meyerozyma guilliermondii (strain ATCC 6260 / CBS 566 / DSM 6381 / JCM 1539 / NBRC 10279 / NRRL Y-324)</name>
    <name type="common">Yeast</name>
    <name type="synonym">Candida guilliermondii</name>
    <dbReference type="NCBI Taxonomy" id="294746"/>
    <lineage>
        <taxon>Eukaryota</taxon>
        <taxon>Fungi</taxon>
        <taxon>Dikarya</taxon>
        <taxon>Ascomycota</taxon>
        <taxon>Saccharomycotina</taxon>
        <taxon>Pichiomycetes</taxon>
        <taxon>Debaryomycetaceae</taxon>
        <taxon>Meyerozyma</taxon>
    </lineage>
</organism>
<dbReference type="KEGG" id="pgu:PGUG_01216"/>
<sequence>MVKEAKSTRNRVKTGCLKCREIHKKCDELKPKCSRCVKRNNNCIWPSLSGRFVNKVVSNGTNNSTKEESLKVYSKRLQETLNNNETQRTPPMMSTTTPKLHNIMNTGEQDGMRYELLSPSRSMSHSNSIMKNEPQSLVPFVDQFSADEPPNELSDISTDLSPFLHYRSLHRTFRDYIFTNVASSSMNSPADVSAVDFTNILQSPMPELLKDSSTQLTGEQPTNTTFKEQITESEKLDLYKTYLYEIAPWLDMFDGSRQFGTVIPSLATRSDALFYTILTIASRQKEQRDNKYSPSITLSLYRDSLRYLIPTVKDCLDTSIICACVILCVLELMSSSPKTWRYHLEGCASLFKTHNIHGFCEPLQRGLFWCYARMDVISAVIGEQPTLIPSEKWLPNDCSVSDSKSLFTSFGNQEDMYANYMVFLCARVLNLIANDREDYAIEWKQVWDEVSEWHKNRPFQLMPIMETEQTPFPGILYMNGPAISSNQLYHMTVILLTQNKPRAHKIVFSEHVRSPVWHAKRICAISLHNEHHGSWNNALQPLWIAGQLLSSKEEHEIVLNLLHKIESTTGWQSGFRARDLEAYWNGDNSPST</sequence>
<feature type="domain" description="Zn(2)-C6 fungal-type" evidence="3">
    <location>
        <begin position="15"/>
        <end position="45"/>
    </location>
</feature>
<dbReference type="PANTHER" id="PTHR37534:SF24">
    <property type="entry name" value="MISCELLANEOUS ZN(II)2CYS6 TRANSCRIPTION FACTOR (EUROFUNG)-RELATED"/>
    <property type="match status" value="1"/>
</dbReference>
<dbReference type="CDD" id="cd12148">
    <property type="entry name" value="fungal_TF_MHR"/>
    <property type="match status" value="1"/>
</dbReference>
<dbReference type="GO" id="GO:0000981">
    <property type="term" value="F:DNA-binding transcription factor activity, RNA polymerase II-specific"/>
    <property type="evidence" value="ECO:0007669"/>
    <property type="project" value="InterPro"/>
</dbReference>
<dbReference type="RefSeq" id="XP_001485545.2">
    <property type="nucleotide sequence ID" value="XM_001485495.1"/>
</dbReference>
<dbReference type="GO" id="GO:0045944">
    <property type="term" value="P:positive regulation of transcription by RNA polymerase II"/>
    <property type="evidence" value="ECO:0007669"/>
    <property type="project" value="TreeGrafter"/>
</dbReference>
<dbReference type="SMART" id="SM00066">
    <property type="entry name" value="GAL4"/>
    <property type="match status" value="1"/>
</dbReference>
<dbReference type="STRING" id="294746.A5DD65"/>
<dbReference type="InterPro" id="IPR001138">
    <property type="entry name" value="Zn2Cys6_DnaBD"/>
</dbReference>
<dbReference type="PANTHER" id="PTHR37534">
    <property type="entry name" value="TRANSCRIPTIONAL ACTIVATOR PROTEIN UGA3"/>
    <property type="match status" value="1"/>
</dbReference>
<dbReference type="InParanoid" id="A5DD65"/>
<dbReference type="InterPro" id="IPR036864">
    <property type="entry name" value="Zn2-C6_fun-type_DNA-bd_sf"/>
</dbReference>
<keyword evidence="2" id="KW-0539">Nucleus</keyword>
<evidence type="ECO:0000259" key="3">
    <source>
        <dbReference type="PROSITE" id="PS50048"/>
    </source>
</evidence>
<evidence type="ECO:0000313" key="5">
    <source>
        <dbReference type="Proteomes" id="UP000001997"/>
    </source>
</evidence>